<name>A0A3M6THV9_POCDA</name>
<dbReference type="EMBL" id="RCHS01003540">
    <property type="protein sequence ID" value="RMX40960.1"/>
    <property type="molecule type" value="Genomic_DNA"/>
</dbReference>
<evidence type="ECO:0000313" key="2">
    <source>
        <dbReference type="Proteomes" id="UP000275408"/>
    </source>
</evidence>
<reference evidence="1 2" key="1">
    <citation type="journal article" date="2018" name="Sci. Rep.">
        <title>Comparative analysis of the Pocillopora damicornis genome highlights role of immune system in coral evolution.</title>
        <authorList>
            <person name="Cunning R."/>
            <person name="Bay R.A."/>
            <person name="Gillette P."/>
            <person name="Baker A.C."/>
            <person name="Traylor-Knowles N."/>
        </authorList>
    </citation>
    <scope>NUCLEOTIDE SEQUENCE [LARGE SCALE GENOMIC DNA]</scope>
    <source>
        <strain evidence="1">RSMAS</strain>
        <tissue evidence="1">Whole animal</tissue>
    </source>
</reference>
<organism evidence="1 2">
    <name type="scientific">Pocillopora damicornis</name>
    <name type="common">Cauliflower coral</name>
    <name type="synonym">Millepora damicornis</name>
    <dbReference type="NCBI Taxonomy" id="46731"/>
    <lineage>
        <taxon>Eukaryota</taxon>
        <taxon>Metazoa</taxon>
        <taxon>Cnidaria</taxon>
        <taxon>Anthozoa</taxon>
        <taxon>Hexacorallia</taxon>
        <taxon>Scleractinia</taxon>
        <taxon>Astrocoeniina</taxon>
        <taxon>Pocilloporidae</taxon>
        <taxon>Pocillopora</taxon>
    </lineage>
</organism>
<proteinExistence type="predicted"/>
<gene>
    <name evidence="1" type="ORF">pdam_00025887</name>
</gene>
<keyword evidence="2" id="KW-1185">Reference proteome</keyword>
<dbReference type="Proteomes" id="UP000275408">
    <property type="component" value="Unassembled WGS sequence"/>
</dbReference>
<evidence type="ECO:0000313" key="1">
    <source>
        <dbReference type="EMBL" id="RMX40960.1"/>
    </source>
</evidence>
<accession>A0A3M6THV9</accession>
<comment type="caution">
    <text evidence="1">The sequence shown here is derived from an EMBL/GenBank/DDBJ whole genome shotgun (WGS) entry which is preliminary data.</text>
</comment>
<dbReference type="AlphaFoldDB" id="A0A3M6THV9"/>
<protein>
    <submittedName>
        <fullName evidence="1">Uncharacterized protein</fullName>
    </submittedName>
</protein>
<sequence length="69" mass="8133">MSQKAVNRWFLAVTLQRNPSLVKFRRICRNFTASVVTLGSVNFNLTFQCKTLRLTQQEEYCSLYFLGFF</sequence>